<dbReference type="InterPro" id="IPR029044">
    <property type="entry name" value="Nucleotide-diphossugar_trans"/>
</dbReference>
<keyword evidence="3 5" id="KW-0808">Transferase</keyword>
<dbReference type="EMBL" id="QWZQ01000079">
    <property type="protein sequence ID" value="RRK09245.1"/>
    <property type="molecule type" value="Genomic_DNA"/>
</dbReference>
<protein>
    <submittedName>
        <fullName evidence="5">Glycosyltransferase</fullName>
    </submittedName>
</protein>
<dbReference type="PANTHER" id="PTHR43685">
    <property type="entry name" value="GLYCOSYLTRANSFERASE"/>
    <property type="match status" value="1"/>
</dbReference>
<organism evidence="5 6">
    <name type="scientific">Lactiplantibacillus garii</name>
    <dbReference type="NCBI Taxonomy" id="2306423"/>
    <lineage>
        <taxon>Bacteria</taxon>
        <taxon>Bacillati</taxon>
        <taxon>Bacillota</taxon>
        <taxon>Bacilli</taxon>
        <taxon>Lactobacillales</taxon>
        <taxon>Lactobacillaceae</taxon>
        <taxon>Lactiplantibacillus</taxon>
    </lineage>
</organism>
<evidence type="ECO:0000256" key="1">
    <source>
        <dbReference type="ARBA" id="ARBA00006739"/>
    </source>
</evidence>
<dbReference type="SUPFAM" id="SSF53448">
    <property type="entry name" value="Nucleotide-diphospho-sugar transferases"/>
    <property type="match status" value="1"/>
</dbReference>
<dbReference type="Pfam" id="PF00535">
    <property type="entry name" value="Glycos_transf_2"/>
    <property type="match status" value="1"/>
</dbReference>
<dbReference type="AlphaFoldDB" id="A0A3R8LI39"/>
<keyword evidence="2" id="KW-0328">Glycosyltransferase</keyword>
<dbReference type="InterPro" id="IPR001173">
    <property type="entry name" value="Glyco_trans_2-like"/>
</dbReference>
<dbReference type="GO" id="GO:0016757">
    <property type="term" value="F:glycosyltransferase activity"/>
    <property type="evidence" value="ECO:0007669"/>
    <property type="project" value="UniProtKB-KW"/>
</dbReference>
<comment type="similarity">
    <text evidence="1">Belongs to the glycosyltransferase 2 family.</text>
</comment>
<gene>
    <name evidence="5" type="ORF">D1831_13750</name>
</gene>
<dbReference type="PANTHER" id="PTHR43685:SF5">
    <property type="entry name" value="GLYCOSYLTRANSFERASE EPSE-RELATED"/>
    <property type="match status" value="1"/>
</dbReference>
<dbReference type="RefSeq" id="WP_125073397.1">
    <property type="nucleotide sequence ID" value="NZ_QWZQ01000079.1"/>
</dbReference>
<accession>A0A3R8LI39</accession>
<feature type="non-terminal residue" evidence="5">
    <location>
        <position position="208"/>
    </location>
</feature>
<evidence type="ECO:0000256" key="2">
    <source>
        <dbReference type="ARBA" id="ARBA00022676"/>
    </source>
</evidence>
<dbReference type="Gene3D" id="3.90.550.10">
    <property type="entry name" value="Spore Coat Polysaccharide Biosynthesis Protein SpsA, Chain A"/>
    <property type="match status" value="1"/>
</dbReference>
<feature type="domain" description="Glycosyltransferase 2-like" evidence="4">
    <location>
        <begin position="24"/>
        <end position="153"/>
    </location>
</feature>
<comment type="caution">
    <text evidence="5">The sequence shown here is derived from an EMBL/GenBank/DDBJ whole genome shotgun (WGS) entry which is preliminary data.</text>
</comment>
<evidence type="ECO:0000256" key="3">
    <source>
        <dbReference type="ARBA" id="ARBA00022679"/>
    </source>
</evidence>
<dbReference type="Proteomes" id="UP000283633">
    <property type="component" value="Unassembled WGS sequence"/>
</dbReference>
<evidence type="ECO:0000313" key="6">
    <source>
        <dbReference type="Proteomes" id="UP000283633"/>
    </source>
</evidence>
<evidence type="ECO:0000259" key="4">
    <source>
        <dbReference type="Pfam" id="PF00535"/>
    </source>
</evidence>
<dbReference type="OrthoDB" id="9815829at2"/>
<evidence type="ECO:0000313" key="5">
    <source>
        <dbReference type="EMBL" id="RRK09245.1"/>
    </source>
</evidence>
<reference evidence="5 6" key="1">
    <citation type="submission" date="2018-08" db="EMBL/GenBank/DDBJ databases">
        <title>Genome Lactobacillus garii FI11369.</title>
        <authorList>
            <person name="Diaz M."/>
            <person name="Narbad A."/>
        </authorList>
    </citation>
    <scope>NUCLEOTIDE SEQUENCE [LARGE SCALE GENOMIC DNA]</scope>
    <source>
        <strain evidence="5 6">FI11369</strain>
    </source>
</reference>
<dbReference type="InterPro" id="IPR050834">
    <property type="entry name" value="Glycosyltransf_2"/>
</dbReference>
<keyword evidence="6" id="KW-1185">Reference proteome</keyword>
<name>A0A3R8LI39_9LACO</name>
<proteinExistence type="inferred from homology"/>
<sequence>MRKLAVKKLTSLNSFSYTGLMSVYEKERGDLLEKAFESILNQTILPAYFVLVRDGILPQRLNDVINAAKNSFIRVGIEFIELTNATNLGLGKSLNKGLKACPTELVARFDSDDVNLHNRMENTLAYFSANSNIAVVGGQISEWDVSPDLSTGIRQVPTSYEAIKNLAQRRNPFNHMSVTFRKSVINSVGSYQNVLLFEDYYLWIRVIQ</sequence>